<dbReference type="AlphaFoldDB" id="G1PTC8"/>
<gene>
    <name evidence="15" type="primary">ADAM19</name>
</gene>
<evidence type="ECO:0000259" key="12">
    <source>
        <dbReference type="PROSITE" id="PS50026"/>
    </source>
</evidence>
<feature type="compositionally biased region" description="Pro residues" evidence="9">
    <location>
        <begin position="831"/>
        <end position="842"/>
    </location>
</feature>
<evidence type="ECO:0000256" key="10">
    <source>
        <dbReference type="SAM" id="Phobius"/>
    </source>
</evidence>
<dbReference type="InterPro" id="IPR036436">
    <property type="entry name" value="Disintegrin_dom_sf"/>
</dbReference>
<dbReference type="CDD" id="cd04269">
    <property type="entry name" value="ZnMc_adamalysin_II_like"/>
    <property type="match status" value="1"/>
</dbReference>
<dbReference type="Gene3D" id="3.40.390.10">
    <property type="entry name" value="Collagenase (Catalytic Domain)"/>
    <property type="match status" value="1"/>
</dbReference>
<dbReference type="GO" id="GO:1902945">
    <property type="term" value="F:metalloendopeptidase activity involved in amyloid precursor protein catabolic process"/>
    <property type="evidence" value="ECO:0007669"/>
    <property type="project" value="Ensembl"/>
</dbReference>
<dbReference type="GO" id="GO:0006509">
    <property type="term" value="P:membrane protein ectodomain proteolysis"/>
    <property type="evidence" value="ECO:0007669"/>
    <property type="project" value="TreeGrafter"/>
</dbReference>
<feature type="signal peptide" evidence="11">
    <location>
        <begin position="1"/>
        <end position="26"/>
    </location>
</feature>
<dbReference type="InterPro" id="IPR006586">
    <property type="entry name" value="ADAM_Cys-rich"/>
</dbReference>
<dbReference type="FunFam" id="3.40.390.10:FF:000002">
    <property type="entry name" value="Disintegrin and metalloproteinase domain-containing protein 22"/>
    <property type="match status" value="1"/>
</dbReference>
<feature type="region of interest" description="Disordered" evidence="9">
    <location>
        <begin position="755"/>
        <end position="904"/>
    </location>
</feature>
<dbReference type="PRINTS" id="PR00289">
    <property type="entry name" value="DISINTEGRIN"/>
</dbReference>
<dbReference type="PANTHER" id="PTHR11905:SF19">
    <property type="entry name" value="DISINTEGRIN AND METALLOPROTEINASE DOMAIN-CONTAINING PROTEIN 19"/>
    <property type="match status" value="1"/>
</dbReference>
<reference evidence="15" key="2">
    <citation type="submission" date="2025-08" db="UniProtKB">
        <authorList>
            <consortium name="Ensembl"/>
        </authorList>
    </citation>
    <scope>IDENTIFICATION</scope>
</reference>
<feature type="active site" evidence="8">
    <location>
        <position position="346"/>
    </location>
</feature>
<dbReference type="InterPro" id="IPR024079">
    <property type="entry name" value="MetalloPept_cat_dom_sf"/>
</dbReference>
<feature type="disulfide bond" evidence="6">
    <location>
        <begin position="474"/>
        <end position="494"/>
    </location>
</feature>
<accession>G1PTC8</accession>
<evidence type="ECO:0000256" key="7">
    <source>
        <dbReference type="PROSITE-ProRule" id="PRU00076"/>
    </source>
</evidence>
<reference evidence="15 16" key="1">
    <citation type="journal article" date="2011" name="Nature">
        <title>A high-resolution map of human evolutionary constraint using 29 mammals.</title>
        <authorList>
            <person name="Lindblad-Toh K."/>
            <person name="Garber M."/>
            <person name="Zuk O."/>
            <person name="Lin M.F."/>
            <person name="Parker B.J."/>
            <person name="Washietl S."/>
            <person name="Kheradpour P."/>
            <person name="Ernst J."/>
            <person name="Jordan G."/>
            <person name="Mauceli E."/>
            <person name="Ward L.D."/>
            <person name="Lowe C.B."/>
            <person name="Holloway A.K."/>
            <person name="Clamp M."/>
            <person name="Gnerre S."/>
            <person name="Alfoldi J."/>
            <person name="Beal K."/>
            <person name="Chang J."/>
            <person name="Clawson H."/>
            <person name="Cuff J."/>
            <person name="Di Palma F."/>
            <person name="Fitzgerald S."/>
            <person name="Flicek P."/>
            <person name="Guttman M."/>
            <person name="Hubisz M.J."/>
            <person name="Jaffe D.B."/>
            <person name="Jungreis I."/>
            <person name="Kent W.J."/>
            <person name="Kostka D."/>
            <person name="Lara M."/>
            <person name="Martins A.L."/>
            <person name="Massingham T."/>
            <person name="Moltke I."/>
            <person name="Raney B.J."/>
            <person name="Rasmussen M.D."/>
            <person name="Robinson J."/>
            <person name="Stark A."/>
            <person name="Vilella A.J."/>
            <person name="Wen J."/>
            <person name="Xie X."/>
            <person name="Zody M.C."/>
            <person name="Baldwin J."/>
            <person name="Bloom T."/>
            <person name="Chin C.W."/>
            <person name="Heiman D."/>
            <person name="Nicol R."/>
            <person name="Nusbaum C."/>
            <person name="Young S."/>
            <person name="Wilkinson J."/>
            <person name="Worley K.C."/>
            <person name="Kovar C.L."/>
            <person name="Muzny D.M."/>
            <person name="Gibbs R.A."/>
            <person name="Cree A."/>
            <person name="Dihn H.H."/>
            <person name="Fowler G."/>
            <person name="Jhangiani S."/>
            <person name="Joshi V."/>
            <person name="Lee S."/>
            <person name="Lewis L.R."/>
            <person name="Nazareth L.V."/>
            <person name="Okwuonu G."/>
            <person name="Santibanez J."/>
            <person name="Warren W.C."/>
            <person name="Mardis E.R."/>
            <person name="Weinstock G.M."/>
            <person name="Wilson R.K."/>
            <person name="Delehaunty K."/>
            <person name="Dooling D."/>
            <person name="Fronik C."/>
            <person name="Fulton L."/>
            <person name="Fulton B."/>
            <person name="Graves T."/>
            <person name="Minx P."/>
            <person name="Sodergren E."/>
            <person name="Birney E."/>
            <person name="Margulies E.H."/>
            <person name="Herrero J."/>
            <person name="Green E.D."/>
            <person name="Haussler D."/>
            <person name="Siepel A."/>
            <person name="Goldman N."/>
            <person name="Pollard K.S."/>
            <person name="Pedersen J.S."/>
            <person name="Lander E.S."/>
            <person name="Kellis M."/>
        </authorList>
    </citation>
    <scope>NUCLEOTIDE SEQUENCE [LARGE SCALE GENOMIC DNA]</scope>
</reference>
<dbReference type="EMBL" id="AAPE02018602">
    <property type="status" value="NOT_ANNOTATED_CDS"/>
    <property type="molecule type" value="Genomic_DNA"/>
</dbReference>
<dbReference type="GO" id="GO:0016020">
    <property type="term" value="C:membrane"/>
    <property type="evidence" value="ECO:0007669"/>
    <property type="project" value="UniProtKB-SubCell"/>
</dbReference>
<evidence type="ECO:0000256" key="1">
    <source>
        <dbReference type="ARBA" id="ARBA00004479"/>
    </source>
</evidence>
<dbReference type="HOGENOM" id="CLU_012714_7_0_1"/>
<feature type="compositionally biased region" description="Polar residues" evidence="9">
    <location>
        <begin position="755"/>
        <end position="773"/>
    </location>
</feature>
<dbReference type="InterPro" id="IPR000742">
    <property type="entry name" value="EGF"/>
</dbReference>
<dbReference type="PANTHER" id="PTHR11905">
    <property type="entry name" value="ADAM A DISINTEGRIN AND METALLOPROTEASE DOMAIN"/>
    <property type="match status" value="1"/>
</dbReference>
<dbReference type="EMBL" id="AAPE02018603">
    <property type="status" value="NOT_ANNOTATED_CDS"/>
    <property type="molecule type" value="Genomic_DNA"/>
</dbReference>
<dbReference type="GO" id="GO:0046872">
    <property type="term" value="F:metal ion binding"/>
    <property type="evidence" value="ECO:0007669"/>
    <property type="project" value="UniProtKB-KW"/>
</dbReference>
<dbReference type="GO" id="GO:2000049">
    <property type="term" value="P:positive regulation of cell-cell adhesion mediated by cadherin"/>
    <property type="evidence" value="ECO:0007669"/>
    <property type="project" value="Ensembl"/>
</dbReference>
<evidence type="ECO:0000256" key="11">
    <source>
        <dbReference type="SAM" id="SignalP"/>
    </source>
</evidence>
<dbReference type="InterPro" id="IPR018358">
    <property type="entry name" value="Disintegrin_CS"/>
</dbReference>
<organism evidence="15 16">
    <name type="scientific">Myotis lucifugus</name>
    <name type="common">Little brown bat</name>
    <dbReference type="NCBI Taxonomy" id="59463"/>
    <lineage>
        <taxon>Eukaryota</taxon>
        <taxon>Metazoa</taxon>
        <taxon>Chordata</taxon>
        <taxon>Craniata</taxon>
        <taxon>Vertebrata</taxon>
        <taxon>Euteleostomi</taxon>
        <taxon>Mammalia</taxon>
        <taxon>Eutheria</taxon>
        <taxon>Laurasiatheria</taxon>
        <taxon>Chiroptera</taxon>
        <taxon>Yangochiroptera</taxon>
        <taxon>Vespertilionidae</taxon>
        <taxon>Myotis</taxon>
    </lineage>
</organism>
<dbReference type="Ensembl" id="ENSMLUT00000015895.2">
    <property type="protein sequence ID" value="ENSMLUP00000014477.2"/>
    <property type="gene ID" value="ENSMLUG00000015885.2"/>
</dbReference>
<dbReference type="Pfam" id="PF00200">
    <property type="entry name" value="Disintegrin"/>
    <property type="match status" value="1"/>
</dbReference>
<dbReference type="PROSITE" id="PS50214">
    <property type="entry name" value="DISINTEGRIN_2"/>
    <property type="match status" value="1"/>
</dbReference>
<feature type="domain" description="EGF-like" evidence="12">
    <location>
        <begin position="652"/>
        <end position="684"/>
    </location>
</feature>
<dbReference type="Pfam" id="PF08516">
    <property type="entry name" value="ADAM_CR"/>
    <property type="match status" value="1"/>
</dbReference>
<dbReference type="eggNOG" id="KOG3607">
    <property type="taxonomic scope" value="Eukaryota"/>
</dbReference>
<keyword evidence="7" id="KW-0245">EGF-like domain</keyword>
<dbReference type="InterPro" id="IPR001590">
    <property type="entry name" value="Peptidase_M12B"/>
</dbReference>
<evidence type="ECO:0000256" key="3">
    <source>
        <dbReference type="ARBA" id="ARBA00022989"/>
    </source>
</evidence>
<keyword evidence="8" id="KW-0479">Metal-binding</keyword>
<dbReference type="EMBL" id="AAPE02018601">
    <property type="status" value="NOT_ANNOTATED_CDS"/>
    <property type="molecule type" value="Genomic_DNA"/>
</dbReference>
<feature type="binding site" evidence="8">
    <location>
        <position position="345"/>
    </location>
    <ligand>
        <name>Zn(2+)</name>
        <dbReference type="ChEBI" id="CHEBI:29105"/>
        <note>catalytic</note>
    </ligand>
</feature>
<keyword evidence="11" id="KW-0732">Signal</keyword>
<feature type="binding site" evidence="8">
    <location>
        <position position="349"/>
    </location>
    <ligand>
        <name>Zn(2+)</name>
        <dbReference type="ChEBI" id="CHEBI:29105"/>
        <note>catalytic</note>
    </ligand>
</feature>
<evidence type="ECO:0000256" key="2">
    <source>
        <dbReference type="ARBA" id="ARBA00022692"/>
    </source>
</evidence>
<dbReference type="Gene3D" id="4.10.70.10">
    <property type="entry name" value="Disintegrin domain"/>
    <property type="match status" value="1"/>
</dbReference>
<evidence type="ECO:0000256" key="4">
    <source>
        <dbReference type="ARBA" id="ARBA00023136"/>
    </source>
</evidence>
<keyword evidence="8" id="KW-0862">Zinc</keyword>
<evidence type="ECO:0000313" key="16">
    <source>
        <dbReference type="Proteomes" id="UP000001074"/>
    </source>
</evidence>
<feature type="chain" id="PRO_5003417534" evidence="11">
    <location>
        <begin position="27"/>
        <end position="917"/>
    </location>
</feature>
<dbReference type="FunFam" id="4.10.70.10:FF:000001">
    <property type="entry name" value="Disintegrin and metalloproteinase domain-containing protein 22"/>
    <property type="match status" value="1"/>
</dbReference>
<keyword evidence="16" id="KW-1185">Reference proteome</keyword>
<dbReference type="GO" id="GO:0001890">
    <property type="term" value="P:placenta development"/>
    <property type="evidence" value="ECO:0007669"/>
    <property type="project" value="Ensembl"/>
</dbReference>
<keyword evidence="3 10" id="KW-1133">Transmembrane helix</keyword>
<dbReference type="OMA" id="HGVCCEN"/>
<dbReference type="GO" id="GO:0005634">
    <property type="term" value="C:nucleus"/>
    <property type="evidence" value="ECO:0007669"/>
    <property type="project" value="Ensembl"/>
</dbReference>
<dbReference type="Proteomes" id="UP000001074">
    <property type="component" value="Unassembled WGS sequence"/>
</dbReference>
<evidence type="ECO:0000256" key="9">
    <source>
        <dbReference type="SAM" id="MobiDB-lite"/>
    </source>
</evidence>
<feature type="disulfide bond" evidence="7">
    <location>
        <begin position="656"/>
        <end position="666"/>
    </location>
</feature>
<dbReference type="InParanoid" id="G1PTC8"/>
<keyword evidence="2 10" id="KW-0812">Transmembrane</keyword>
<evidence type="ECO:0000256" key="6">
    <source>
        <dbReference type="PROSITE-ProRule" id="PRU00068"/>
    </source>
</evidence>
<dbReference type="SUPFAM" id="SSF57552">
    <property type="entry name" value="Blood coagulation inhibitor (disintegrin)"/>
    <property type="match status" value="1"/>
</dbReference>
<dbReference type="GO" id="GO:0010628">
    <property type="term" value="P:positive regulation of gene expression"/>
    <property type="evidence" value="ECO:0007669"/>
    <property type="project" value="Ensembl"/>
</dbReference>
<dbReference type="InterPro" id="IPR002870">
    <property type="entry name" value="Peptidase_M12B_N"/>
</dbReference>
<dbReference type="PROSITE" id="PS50215">
    <property type="entry name" value="ADAM_MEPRO"/>
    <property type="match status" value="1"/>
</dbReference>
<evidence type="ECO:0000256" key="8">
    <source>
        <dbReference type="PROSITE-ProRule" id="PRU00276"/>
    </source>
</evidence>
<feature type="domain" description="Disintegrin" evidence="13">
    <location>
        <begin position="416"/>
        <end position="502"/>
    </location>
</feature>
<name>G1PTC8_MYOLU</name>
<sequence length="917" mass="100868">MPGGVGAARRCLLALALLAWTRRSSSSCWVSRGRGEGSPQPQHELIIPQWKAAEGPMGEKHPLKAELRVMAEGRELILDLEKNEYLFAPTYTETHYTPSGNPRTTTLKSEDHCFYHGTVRKAEESSVTLSTCRGMRGLIVVNSNLSYIIEPLPDSGGHHLIYRSEHLKLPPGNCGFEHSGNTSRDWGFQFTNQIKKRPHRIKREDLNYMKYVELYIVADSAEFTKNGRDLEATKNKLIEIANYVDKFYRPYNIRIALVGLEVWTHGDQCEISTNPYTTLWSFLRWRRKLVFRKKHDNAQLITGVRFQGVTIGLAPLNVMCSVYQSGGVNMDHSENSIGVAATMAHEMGHNFGMTHDLKGCCHASAADGGCIMAAATGHPFPKVFNGCNRRELERYLQSGGGMCLSNMPDIKMLYGGRRCGNGYLEEGEECDCGEEEECDNPCCNASNCTLRDGAECAHGSCCHRCKLVAPGTLCRPQARQCDLPEFCTGKSPHCPTNFYQMDGTSCEGGQAYCYNGMCLTYQAQCEQLWGPGAQLAHDLCFERVNVAGDTYGNCGKDMNGKHKKCSIRPRDAKCGKIQCQASQSRPLEYNAVAIDTTITINGREVQCRGIHVYQSAEEENDMLDPGLVLTGTKCGYNHICFEGECRNTSFFETEGCGKKCNGHGVCNNNQNCHCNSGWAPPHCNTPGFGGSIDSGPMPPEGVGPVLAGVFSALFVLAVLVLIYYCCKQDSRLGQLKAFALPSKLRQQFSCPFRVSQNSGTGHANPTFKLQTPQGKRKVINTPEPPRKPPVPPPDYLQGSSPPVPLPAHLLRTPRNPPGAGPQVERKESARRPPPSRPMPPAPHCILSQDISRPRPPQKALPANPVPGRKNVSRPGGAAILPPTAAGRPQQSWPLLTPAPKFPDYTAQRAGWMTNSRI</sequence>
<comment type="caution">
    <text evidence="7">Lacks conserved residue(s) required for the propagation of feature annotation.</text>
</comment>
<dbReference type="GO" id="GO:0016485">
    <property type="term" value="P:protein processing"/>
    <property type="evidence" value="ECO:0007669"/>
    <property type="project" value="Ensembl"/>
</dbReference>
<dbReference type="GeneTree" id="ENSGT00940000159624"/>
<evidence type="ECO:0000313" key="15">
    <source>
        <dbReference type="Ensembl" id="ENSMLUP00000014477.2"/>
    </source>
</evidence>
<feature type="disulfide bond" evidence="7">
    <location>
        <begin position="674"/>
        <end position="683"/>
    </location>
</feature>
<feature type="domain" description="Peptidase M12B" evidence="14">
    <location>
        <begin position="210"/>
        <end position="408"/>
    </location>
</feature>
<feature type="binding site" evidence="8">
    <location>
        <position position="355"/>
    </location>
    <ligand>
        <name>Zn(2+)</name>
        <dbReference type="ChEBI" id="CHEBI:29105"/>
        <note>catalytic</note>
    </ligand>
</feature>
<proteinExistence type="predicted"/>
<keyword evidence="5 7" id="KW-1015">Disulfide bond</keyword>
<protein>
    <submittedName>
        <fullName evidence="15">ADAM metallopeptidase domain 19</fullName>
    </submittedName>
</protein>
<dbReference type="STRING" id="59463.ENSMLUP00000014477"/>
<reference evidence="15" key="3">
    <citation type="submission" date="2025-09" db="UniProtKB">
        <authorList>
            <consortium name="Ensembl"/>
        </authorList>
    </citation>
    <scope>IDENTIFICATION</scope>
</reference>
<evidence type="ECO:0000259" key="13">
    <source>
        <dbReference type="PROSITE" id="PS50214"/>
    </source>
</evidence>
<feature type="transmembrane region" description="Helical" evidence="10">
    <location>
        <begin position="705"/>
        <end position="726"/>
    </location>
</feature>
<dbReference type="InterPro" id="IPR034027">
    <property type="entry name" value="Reprolysin_adamalysin"/>
</dbReference>
<evidence type="ECO:0000259" key="14">
    <source>
        <dbReference type="PROSITE" id="PS50215"/>
    </source>
</evidence>
<dbReference type="Pfam" id="PF01562">
    <property type="entry name" value="Pep_M12B_propep"/>
    <property type="match status" value="1"/>
</dbReference>
<dbReference type="FunCoup" id="G1PTC8">
    <property type="interactions" value="763"/>
</dbReference>
<dbReference type="PROSITE" id="PS01186">
    <property type="entry name" value="EGF_2"/>
    <property type="match status" value="1"/>
</dbReference>
<evidence type="ECO:0000256" key="5">
    <source>
        <dbReference type="ARBA" id="ARBA00023157"/>
    </source>
</evidence>
<dbReference type="PROSITE" id="PS00427">
    <property type="entry name" value="DISINTEGRIN_1"/>
    <property type="match status" value="1"/>
</dbReference>
<dbReference type="SUPFAM" id="SSF55486">
    <property type="entry name" value="Metalloproteases ('zincins'), catalytic domain"/>
    <property type="match status" value="1"/>
</dbReference>
<keyword evidence="4 10" id="KW-0472">Membrane</keyword>
<dbReference type="Pfam" id="PF01421">
    <property type="entry name" value="Reprolysin"/>
    <property type="match status" value="1"/>
</dbReference>
<dbReference type="InterPro" id="IPR001762">
    <property type="entry name" value="Disintegrin_dom"/>
</dbReference>
<comment type="subcellular location">
    <subcellularLocation>
        <location evidence="1">Membrane</location>
        <topology evidence="1">Single-pass type I membrane protein</topology>
    </subcellularLocation>
</comment>
<dbReference type="SMART" id="SM00050">
    <property type="entry name" value="DISIN"/>
    <property type="match status" value="1"/>
</dbReference>
<dbReference type="SMART" id="SM00608">
    <property type="entry name" value="ACR"/>
    <property type="match status" value="1"/>
</dbReference>
<dbReference type="PROSITE" id="PS50026">
    <property type="entry name" value="EGF_3"/>
    <property type="match status" value="1"/>
</dbReference>